<reference evidence="1 2" key="1">
    <citation type="submission" date="2013-01" db="EMBL/GenBank/DDBJ databases">
        <authorList>
            <person name="Harkins D.M."/>
            <person name="Durkin A.S."/>
            <person name="Brinkac L.M."/>
            <person name="Haft D.H."/>
            <person name="Selengut J.D."/>
            <person name="Sanka R."/>
            <person name="DePew J."/>
            <person name="Purushe J."/>
            <person name="Matthias M.A."/>
            <person name="Vinetz J.M."/>
            <person name="Sutton G.G."/>
            <person name="Nierman W.C."/>
            <person name="Fouts D.E."/>
        </authorList>
    </citation>
    <scope>NUCLEOTIDE SEQUENCE [LARGE SCALE GENOMIC DNA]</scope>
    <source>
        <strain evidence="1 2">ZUN142</strain>
    </source>
</reference>
<name>M6UFH4_9LEPT</name>
<evidence type="ECO:0000313" key="1">
    <source>
        <dbReference type="EMBL" id="EMO41556.1"/>
    </source>
</evidence>
<gene>
    <name evidence="1" type="ORF">LEP1GSC186_1831</name>
</gene>
<dbReference type="Proteomes" id="UP000012153">
    <property type="component" value="Unassembled WGS sequence"/>
</dbReference>
<dbReference type="EMBL" id="AHOP02000021">
    <property type="protein sequence ID" value="EMO41556.1"/>
    <property type="molecule type" value="Genomic_DNA"/>
</dbReference>
<evidence type="ECO:0000313" key="2">
    <source>
        <dbReference type="Proteomes" id="UP000012153"/>
    </source>
</evidence>
<proteinExistence type="predicted"/>
<dbReference type="AlphaFoldDB" id="M6UFH4"/>
<accession>M6UFH4</accession>
<sequence>MNKLDSFFKTGFLEFLPFREHNVEFLVIGNFVRVPTFWVLLKFIFKETFYEGSHI</sequence>
<protein>
    <submittedName>
        <fullName evidence="1">Uncharacterized protein</fullName>
    </submittedName>
</protein>
<organism evidence="1 2">
    <name type="scientific">Leptospira noguchii serovar Autumnalis str. ZUN142</name>
    <dbReference type="NCBI Taxonomy" id="1085540"/>
    <lineage>
        <taxon>Bacteria</taxon>
        <taxon>Pseudomonadati</taxon>
        <taxon>Spirochaetota</taxon>
        <taxon>Spirochaetia</taxon>
        <taxon>Leptospirales</taxon>
        <taxon>Leptospiraceae</taxon>
        <taxon>Leptospira</taxon>
    </lineage>
</organism>
<comment type="caution">
    <text evidence="1">The sequence shown here is derived from an EMBL/GenBank/DDBJ whole genome shotgun (WGS) entry which is preliminary data.</text>
</comment>